<proteinExistence type="predicted"/>
<dbReference type="AlphaFoldDB" id="A0A292PX37"/>
<organism evidence="1 2">
    <name type="scientific">Tuber aestivum</name>
    <name type="common">summer truffle</name>
    <dbReference type="NCBI Taxonomy" id="59557"/>
    <lineage>
        <taxon>Eukaryota</taxon>
        <taxon>Fungi</taxon>
        <taxon>Dikarya</taxon>
        <taxon>Ascomycota</taxon>
        <taxon>Pezizomycotina</taxon>
        <taxon>Pezizomycetes</taxon>
        <taxon>Pezizales</taxon>
        <taxon>Tuberaceae</taxon>
        <taxon>Tuber</taxon>
    </lineage>
</organism>
<evidence type="ECO:0000313" key="1">
    <source>
        <dbReference type="EMBL" id="CUS11351.1"/>
    </source>
</evidence>
<accession>A0A292PX37</accession>
<dbReference type="Proteomes" id="UP001412239">
    <property type="component" value="Unassembled WGS sequence"/>
</dbReference>
<protein>
    <recommendedName>
        <fullName evidence="3">C2H2-type domain-containing protein</fullName>
    </recommendedName>
</protein>
<keyword evidence="2" id="KW-1185">Reference proteome</keyword>
<evidence type="ECO:0000313" key="2">
    <source>
        <dbReference type="Proteomes" id="UP001412239"/>
    </source>
</evidence>
<name>A0A292PX37_9PEZI</name>
<gene>
    <name evidence="1" type="ORF">GSTUAT00004553001</name>
</gene>
<reference evidence="1" key="1">
    <citation type="submission" date="2015-10" db="EMBL/GenBank/DDBJ databases">
        <authorList>
            <person name="Regsiter A."/>
            <person name="william w."/>
        </authorList>
    </citation>
    <scope>NUCLEOTIDE SEQUENCE</scope>
    <source>
        <strain evidence="1">Montdore</strain>
    </source>
</reference>
<evidence type="ECO:0008006" key="3">
    <source>
        <dbReference type="Google" id="ProtNLM"/>
    </source>
</evidence>
<dbReference type="Gene3D" id="3.30.160.60">
    <property type="entry name" value="Classic Zinc Finger"/>
    <property type="match status" value="1"/>
</dbReference>
<dbReference type="EMBL" id="LN891024">
    <property type="protein sequence ID" value="CUS11351.1"/>
    <property type="molecule type" value="Genomic_DNA"/>
</dbReference>
<sequence>MPLYLEDDDFHSVNGPLDLTTLPPYAAVAPVTHCNHSTFYPGISTTRGVQQTRSEKRGYLCSEPGCSWRSSFPTKQALDRHREVKHLGLRVDCPIPGCEKVGDKGIKRKDNLPAHVLKKHGINLTRRSRANRQRVLMLTRYHWC</sequence>